<protein>
    <submittedName>
        <fullName evidence="3">Alpha/beta hydrolase</fullName>
    </submittedName>
</protein>
<feature type="domain" description="AB hydrolase-1" evidence="2">
    <location>
        <begin position="39"/>
        <end position="267"/>
    </location>
</feature>
<name>A0A941IBG1_9BACI</name>
<accession>A0A941IBG1</accession>
<dbReference type="InterPro" id="IPR050266">
    <property type="entry name" value="AB_hydrolase_sf"/>
</dbReference>
<keyword evidence="1 3" id="KW-0378">Hydrolase</keyword>
<evidence type="ECO:0000313" key="4">
    <source>
        <dbReference type="Proteomes" id="UP000675284"/>
    </source>
</evidence>
<dbReference type="Pfam" id="PF00561">
    <property type="entry name" value="Abhydrolase_1"/>
    <property type="match status" value="1"/>
</dbReference>
<dbReference type="PANTHER" id="PTHR43798:SF31">
    <property type="entry name" value="AB HYDROLASE SUPERFAMILY PROTEIN YCLE"/>
    <property type="match status" value="1"/>
</dbReference>
<proteinExistence type="predicted"/>
<evidence type="ECO:0000259" key="2">
    <source>
        <dbReference type="Pfam" id="PF00561"/>
    </source>
</evidence>
<dbReference type="Proteomes" id="UP000675284">
    <property type="component" value="Unassembled WGS sequence"/>
</dbReference>
<sequence>MSGWDQQLIKTSRGTFEVFCNGEGTPLCVTHYYSEFNHSGDYFADSFTHNHKVYLVNLRDAGNSVKASLPYQLSMLETVFDLEAIREALELSKWNYAGHSIGGVLGVIYGIFFSGNLTAQVIVGAAARDYATFSPNCIYHPEHPQFHYMQKLIKCLKRDELGEIEKIKLTKERTKLSLRQPERYHQLFAKKIHKKISATRLNFFNRELQTFDVTKKLCLSTVPKLFICGKYDVQCPLEYSVEMHEASPNSELVIFNHSNHYPFLEEAAKYKLEVDRFLQAVDL</sequence>
<dbReference type="SUPFAM" id="SSF53474">
    <property type="entry name" value="alpha/beta-Hydrolases"/>
    <property type="match status" value="1"/>
</dbReference>
<dbReference type="RefSeq" id="WP_166530365.1">
    <property type="nucleotide sequence ID" value="NZ_JAGSOT010000026.1"/>
</dbReference>
<dbReference type="PANTHER" id="PTHR43798">
    <property type="entry name" value="MONOACYLGLYCEROL LIPASE"/>
    <property type="match status" value="1"/>
</dbReference>
<dbReference type="Gene3D" id="3.40.50.1820">
    <property type="entry name" value="alpha/beta hydrolase"/>
    <property type="match status" value="1"/>
</dbReference>
<dbReference type="AlphaFoldDB" id="A0A941IBG1"/>
<evidence type="ECO:0000256" key="1">
    <source>
        <dbReference type="ARBA" id="ARBA00022801"/>
    </source>
</evidence>
<dbReference type="InterPro" id="IPR029058">
    <property type="entry name" value="AB_hydrolase_fold"/>
</dbReference>
<dbReference type="EMBL" id="JAGSOT010000026">
    <property type="protein sequence ID" value="MBR7796367.1"/>
    <property type="molecule type" value="Genomic_DNA"/>
</dbReference>
<dbReference type="GO" id="GO:0016020">
    <property type="term" value="C:membrane"/>
    <property type="evidence" value="ECO:0007669"/>
    <property type="project" value="TreeGrafter"/>
</dbReference>
<reference evidence="3" key="1">
    <citation type="submission" date="2021-04" db="EMBL/GenBank/DDBJ databases">
        <title>Isolation and polyphasic classification of algal microorganism.</title>
        <authorList>
            <person name="Wang S."/>
        </authorList>
    </citation>
    <scope>NUCLEOTIDE SEQUENCE</scope>
    <source>
        <strain evidence="3">720a</strain>
    </source>
</reference>
<evidence type="ECO:0000313" key="3">
    <source>
        <dbReference type="EMBL" id="MBR7796367.1"/>
    </source>
</evidence>
<dbReference type="GO" id="GO:0016787">
    <property type="term" value="F:hydrolase activity"/>
    <property type="evidence" value="ECO:0007669"/>
    <property type="project" value="UniProtKB-KW"/>
</dbReference>
<keyword evidence="4" id="KW-1185">Reference proteome</keyword>
<dbReference type="InterPro" id="IPR000073">
    <property type="entry name" value="AB_hydrolase_1"/>
</dbReference>
<comment type="caution">
    <text evidence="3">The sequence shown here is derived from an EMBL/GenBank/DDBJ whole genome shotgun (WGS) entry which is preliminary data.</text>
</comment>
<gene>
    <name evidence="3" type="ORF">KCX74_10005</name>
</gene>
<organism evidence="3 4">
    <name type="scientific">Virgibacillus salarius</name>
    <dbReference type="NCBI Taxonomy" id="447199"/>
    <lineage>
        <taxon>Bacteria</taxon>
        <taxon>Bacillati</taxon>
        <taxon>Bacillota</taxon>
        <taxon>Bacilli</taxon>
        <taxon>Bacillales</taxon>
        <taxon>Bacillaceae</taxon>
        <taxon>Virgibacillus</taxon>
    </lineage>
</organism>